<dbReference type="Gramene" id="OMERI04G01720.1">
    <property type="protein sequence ID" value="OMERI04G01720.1"/>
    <property type="gene ID" value="OMERI04G01720"/>
</dbReference>
<dbReference type="HOGENOM" id="CLU_009180_5_2_1"/>
<proteinExistence type="predicted"/>
<dbReference type="AlphaFoldDB" id="A0A0E0DAG7"/>
<organism evidence="4">
    <name type="scientific">Oryza meridionalis</name>
    <dbReference type="NCBI Taxonomy" id="40149"/>
    <lineage>
        <taxon>Eukaryota</taxon>
        <taxon>Viridiplantae</taxon>
        <taxon>Streptophyta</taxon>
        <taxon>Embryophyta</taxon>
        <taxon>Tracheophyta</taxon>
        <taxon>Spermatophyta</taxon>
        <taxon>Magnoliopsida</taxon>
        <taxon>Liliopsida</taxon>
        <taxon>Poales</taxon>
        <taxon>Poaceae</taxon>
        <taxon>BOP clade</taxon>
        <taxon>Oryzoideae</taxon>
        <taxon>Oryzeae</taxon>
        <taxon>Oryzinae</taxon>
        <taxon>Oryza</taxon>
    </lineage>
</organism>
<feature type="transmembrane region" description="Helical" evidence="2">
    <location>
        <begin position="74"/>
        <end position="96"/>
    </location>
</feature>
<sequence>MAAAAAHYRRMASAGTDHMAGAASLIMNGINAVVKFYYGWAMEAAVVSSFILQLFLIIFAGIRRRHTSRFIPGCIVWIPYELAVFTTTFGLGHLFISSRPPDRQQLVAFWAPLLLVHVGAPDSITAYTIDDNRLWKRQAFKFLPQVFSTATVLYKTFSAAGGPMFPAAWLMFAVGAAKNAERVWALYQGNLSTIRKAVDGGFGGRQEEHPIVEINGDGSPQDLLLCANSQFKVCKVIFVDSSSELVDVDTSKLGDTVFSIKWEWEKRWTVFQMEVSLLYDILYTKAGVIHTWHGYFLRVFSPLATAAALLLFHLSASASTTMDSHSAAVRVDVGITYTLLIGAILLDIVLLVSAAGSGWAYAFLVSEPRRRRHGWLYHEAVCNGRWHQLHAGLEYLSHLVNAHDRRKWSGAINWAAQPAAVLPRQQSKKKYTGPTVVIPPDVMKLVFDENNLLMKEEIDEIKIKSGVSRYGHDIKPSGETMQSGSEPAHLTKAEKGQHAVAELSDRDRMYLERFICHEIQDSIIIWHIGTDVYLRTCEGSKKQDTVVRAIKLLSNYFMFLMVEDPTMVPGIGLRNYYRRTYKTLSDHAGNANGDPDKLAEILAQKGSESRALKSALWLATKLALKLVQLKRELTKEKVDIVKFLFYMWVELLLYVSHRCSRESHAKKLSEGGELTTIVWLVTEQAGKFYIDKKISERDNVDLST</sequence>
<dbReference type="Proteomes" id="UP000008021">
    <property type="component" value="Chromosome 4"/>
</dbReference>
<evidence type="ECO:0000313" key="4">
    <source>
        <dbReference type="EnsemblPlants" id="OMERI04G01720.1"/>
    </source>
</evidence>
<feature type="transmembrane region" description="Helical" evidence="2">
    <location>
        <begin position="20"/>
        <end position="38"/>
    </location>
</feature>
<feature type="transmembrane region" description="Helical" evidence="2">
    <location>
        <begin position="108"/>
        <end position="129"/>
    </location>
</feature>
<evidence type="ECO:0000256" key="2">
    <source>
        <dbReference type="SAM" id="Phobius"/>
    </source>
</evidence>
<protein>
    <recommendedName>
        <fullName evidence="3">DUF4220 domain-containing protein</fullName>
    </recommendedName>
</protein>
<reference evidence="4" key="1">
    <citation type="submission" date="2015-04" db="UniProtKB">
        <authorList>
            <consortium name="EnsemblPlants"/>
        </authorList>
    </citation>
    <scope>IDENTIFICATION</scope>
</reference>
<dbReference type="InterPro" id="IPR007658">
    <property type="entry name" value="DUF594"/>
</dbReference>
<evidence type="ECO:0000256" key="1">
    <source>
        <dbReference type="SAM" id="MobiDB-lite"/>
    </source>
</evidence>
<dbReference type="Pfam" id="PF13968">
    <property type="entry name" value="DUF4220"/>
    <property type="match status" value="1"/>
</dbReference>
<feature type="transmembrane region" description="Helical" evidence="2">
    <location>
        <begin position="295"/>
        <end position="315"/>
    </location>
</feature>
<accession>A0A0E0DAG7</accession>
<keyword evidence="2" id="KW-0472">Membrane</keyword>
<dbReference type="PANTHER" id="PTHR31325">
    <property type="entry name" value="OS01G0798800 PROTEIN-RELATED"/>
    <property type="match status" value="1"/>
</dbReference>
<keyword evidence="2" id="KW-0812">Transmembrane</keyword>
<feature type="transmembrane region" description="Helical" evidence="2">
    <location>
        <begin position="44"/>
        <end position="62"/>
    </location>
</feature>
<keyword evidence="5" id="KW-1185">Reference proteome</keyword>
<name>A0A0E0DAG7_9ORYZ</name>
<feature type="transmembrane region" description="Helical" evidence="2">
    <location>
        <begin position="335"/>
        <end position="364"/>
    </location>
</feature>
<evidence type="ECO:0000313" key="5">
    <source>
        <dbReference type="Proteomes" id="UP000008021"/>
    </source>
</evidence>
<dbReference type="eggNOG" id="ENOG502QQBP">
    <property type="taxonomic scope" value="Eukaryota"/>
</dbReference>
<dbReference type="STRING" id="40149.A0A0E0DAG7"/>
<feature type="region of interest" description="Disordered" evidence="1">
    <location>
        <begin position="475"/>
        <end position="496"/>
    </location>
</feature>
<feature type="domain" description="DUF4220" evidence="3">
    <location>
        <begin position="77"/>
        <end position="412"/>
    </location>
</feature>
<dbReference type="Pfam" id="PF04578">
    <property type="entry name" value="DUF594"/>
    <property type="match status" value="1"/>
</dbReference>
<dbReference type="InterPro" id="IPR025315">
    <property type="entry name" value="DUF4220"/>
</dbReference>
<reference evidence="4" key="2">
    <citation type="submission" date="2018-05" db="EMBL/GenBank/DDBJ databases">
        <title>OmerRS3 (Oryza meridionalis Reference Sequence Version 3).</title>
        <authorList>
            <person name="Zhang J."/>
            <person name="Kudrna D."/>
            <person name="Lee S."/>
            <person name="Talag J."/>
            <person name="Welchert J."/>
            <person name="Wing R.A."/>
        </authorList>
    </citation>
    <scope>NUCLEOTIDE SEQUENCE [LARGE SCALE GENOMIC DNA]</scope>
    <source>
        <strain evidence="4">cv. OR44</strain>
    </source>
</reference>
<keyword evidence="2" id="KW-1133">Transmembrane helix</keyword>
<dbReference type="EnsemblPlants" id="OMERI04G01720.1">
    <property type="protein sequence ID" value="OMERI04G01720.1"/>
    <property type="gene ID" value="OMERI04G01720"/>
</dbReference>
<evidence type="ECO:0000259" key="3">
    <source>
        <dbReference type="Pfam" id="PF13968"/>
    </source>
</evidence>